<keyword evidence="1" id="KW-0472">Membrane</keyword>
<feature type="transmembrane region" description="Helical" evidence="1">
    <location>
        <begin position="62"/>
        <end position="83"/>
    </location>
</feature>
<dbReference type="PANTHER" id="PTHR28008:SF1">
    <property type="entry name" value="DOMAIN PROTEIN, PUTATIVE (AFU_ORTHOLOGUE AFUA_3G10980)-RELATED"/>
    <property type="match status" value="1"/>
</dbReference>
<feature type="transmembrane region" description="Helical" evidence="1">
    <location>
        <begin position="95"/>
        <end position="113"/>
    </location>
</feature>
<keyword evidence="1" id="KW-1133">Transmembrane helix</keyword>
<gene>
    <name evidence="3" type="ORF">EDC91_1457</name>
</gene>
<keyword evidence="1" id="KW-0812">Transmembrane</keyword>
<protein>
    <submittedName>
        <fullName evidence="3">VanZ like protein</fullName>
    </submittedName>
</protein>
<reference evidence="3 4" key="1">
    <citation type="submission" date="2019-03" db="EMBL/GenBank/DDBJ databases">
        <title>Freshwater and sediment microbial communities from various areas in North America, analyzing microbe dynamics in response to fracking.</title>
        <authorList>
            <person name="Lamendella R."/>
        </authorList>
    </citation>
    <scope>NUCLEOTIDE SEQUENCE [LARGE SCALE GENOMIC DNA]</scope>
    <source>
        <strain evidence="3 4">74A</strain>
    </source>
</reference>
<accession>A0A4R2F757</accession>
<dbReference type="EMBL" id="SLWF01000045">
    <property type="protein sequence ID" value="TCN77660.1"/>
    <property type="molecule type" value="Genomic_DNA"/>
</dbReference>
<feature type="domain" description="VanZ-like" evidence="2">
    <location>
        <begin position="35"/>
        <end position="109"/>
    </location>
</feature>
<dbReference type="InterPro" id="IPR006976">
    <property type="entry name" value="VanZ-like"/>
</dbReference>
<sequence length="124" mass="14466">MNVIKRQLVFRIALLAAVLLVSYLVFSKPSYPQNIPNLDKVGHIGSFFMLAWLAYQAYRPRWYWIVLELAFYGMLIEVVQSFLPYRSADVKDFMADMAGVALFYLLLGVWHQVRRPKRVGGHRQ</sequence>
<dbReference type="Pfam" id="PF04892">
    <property type="entry name" value="VanZ"/>
    <property type="match status" value="1"/>
</dbReference>
<dbReference type="NCBIfam" id="NF037970">
    <property type="entry name" value="vanZ_1"/>
    <property type="match status" value="1"/>
</dbReference>
<name>A0A4R2F757_9GAMM</name>
<evidence type="ECO:0000313" key="3">
    <source>
        <dbReference type="EMBL" id="TCN77660.1"/>
    </source>
</evidence>
<feature type="transmembrane region" description="Helical" evidence="1">
    <location>
        <begin position="37"/>
        <end position="55"/>
    </location>
</feature>
<evidence type="ECO:0000256" key="1">
    <source>
        <dbReference type="SAM" id="Phobius"/>
    </source>
</evidence>
<evidence type="ECO:0000259" key="2">
    <source>
        <dbReference type="Pfam" id="PF04892"/>
    </source>
</evidence>
<comment type="caution">
    <text evidence="3">The sequence shown here is derived from an EMBL/GenBank/DDBJ whole genome shotgun (WGS) entry which is preliminary data.</text>
</comment>
<dbReference type="Proteomes" id="UP000294832">
    <property type="component" value="Unassembled WGS sequence"/>
</dbReference>
<evidence type="ECO:0000313" key="4">
    <source>
        <dbReference type="Proteomes" id="UP000294832"/>
    </source>
</evidence>
<dbReference type="PANTHER" id="PTHR28008">
    <property type="entry name" value="DOMAIN PROTEIN, PUTATIVE (AFU_ORTHOLOGUE AFUA_3G10980)-RELATED"/>
    <property type="match status" value="1"/>
</dbReference>
<proteinExistence type="predicted"/>
<keyword evidence="4" id="KW-1185">Reference proteome</keyword>
<dbReference type="AlphaFoldDB" id="A0A4R2F757"/>
<organism evidence="3 4">
    <name type="scientific">Shewanella fodinae</name>
    <dbReference type="NCBI Taxonomy" id="552357"/>
    <lineage>
        <taxon>Bacteria</taxon>
        <taxon>Pseudomonadati</taxon>
        <taxon>Pseudomonadota</taxon>
        <taxon>Gammaproteobacteria</taxon>
        <taxon>Alteromonadales</taxon>
        <taxon>Shewanellaceae</taxon>
        <taxon>Shewanella</taxon>
    </lineage>
</organism>